<comment type="caution">
    <text evidence="2">The sequence shown here is derived from an EMBL/GenBank/DDBJ whole genome shotgun (WGS) entry which is preliminary data.</text>
</comment>
<protein>
    <submittedName>
        <fullName evidence="2">Uncharacterized protein</fullName>
    </submittedName>
</protein>
<feature type="region of interest" description="Disordered" evidence="1">
    <location>
        <begin position="247"/>
        <end position="278"/>
    </location>
</feature>
<sequence>MQTRFQIRCRASCDQRKMARQIWMPRCRVAHSRKLLINLTWNVNLVKASLSPSDLRALAAKSSLPPTNGRQTNFVNGLDAAVCPSFVSSPTSPFQFPFQVTTTTTMPVLPASLTRTATPEIVIEAQPGQGSQPPHLAPTSAAPFIIDHPLSQSQHHLHQPQHISVIYPRTAEQQVCLLTSTSGACTHSDSNQDGCLRNETSFSGPLKLLRNSRPPVFMTPPPPAYSPPPSPIHSYYPSSSSTFTSFSPSDHSFSIPTTEMTAEPTSESDVKTHPHCTSSYSSALAGPASIEEVASQTKKAAHLLDSPSVTRSPCQPNLSVEVRLPTHSLVPPSSLLVNPALSGMNSNDTRCPNHKPVNNSLEIRQTTDYGFPHSSSCLPVISRKVVTTTSGLNMLEVTSMAQSPQELHSPSIVETTIIHPSQKLVSWSGSKTSPHLDSQFYLR</sequence>
<dbReference type="AlphaFoldDB" id="A0A3S5AXM5"/>
<evidence type="ECO:0000313" key="3">
    <source>
        <dbReference type="Proteomes" id="UP000784294"/>
    </source>
</evidence>
<feature type="compositionally biased region" description="Low complexity" evidence="1">
    <location>
        <begin position="247"/>
        <end position="256"/>
    </location>
</feature>
<evidence type="ECO:0000256" key="1">
    <source>
        <dbReference type="SAM" id="MobiDB-lite"/>
    </source>
</evidence>
<gene>
    <name evidence="2" type="ORF">PXEA_LOCUS1117</name>
</gene>
<keyword evidence="3" id="KW-1185">Reference proteome</keyword>
<accession>A0A3S5AXM5</accession>
<proteinExistence type="predicted"/>
<feature type="compositionally biased region" description="Polar residues" evidence="1">
    <location>
        <begin position="257"/>
        <end position="267"/>
    </location>
</feature>
<dbReference type="Proteomes" id="UP000784294">
    <property type="component" value="Unassembled WGS sequence"/>
</dbReference>
<organism evidence="2 3">
    <name type="scientific">Protopolystoma xenopodis</name>
    <dbReference type="NCBI Taxonomy" id="117903"/>
    <lineage>
        <taxon>Eukaryota</taxon>
        <taxon>Metazoa</taxon>
        <taxon>Spiralia</taxon>
        <taxon>Lophotrochozoa</taxon>
        <taxon>Platyhelminthes</taxon>
        <taxon>Monogenea</taxon>
        <taxon>Polyopisthocotylea</taxon>
        <taxon>Polystomatidea</taxon>
        <taxon>Polystomatidae</taxon>
        <taxon>Protopolystoma</taxon>
    </lineage>
</organism>
<dbReference type="EMBL" id="CAAALY010002251">
    <property type="protein sequence ID" value="VEL07677.1"/>
    <property type="molecule type" value="Genomic_DNA"/>
</dbReference>
<name>A0A3S5AXM5_9PLAT</name>
<reference evidence="2" key="1">
    <citation type="submission" date="2018-11" db="EMBL/GenBank/DDBJ databases">
        <authorList>
            <consortium name="Pathogen Informatics"/>
        </authorList>
    </citation>
    <scope>NUCLEOTIDE SEQUENCE</scope>
</reference>
<evidence type="ECO:0000313" key="2">
    <source>
        <dbReference type="EMBL" id="VEL07677.1"/>
    </source>
</evidence>